<dbReference type="AlphaFoldDB" id="A0A6L5Y8X8"/>
<organism evidence="9 10">
    <name type="scientific">Pyramidobacter porci</name>
    <dbReference type="NCBI Taxonomy" id="2605789"/>
    <lineage>
        <taxon>Bacteria</taxon>
        <taxon>Thermotogati</taxon>
        <taxon>Synergistota</taxon>
        <taxon>Synergistia</taxon>
        <taxon>Synergistales</taxon>
        <taxon>Dethiosulfovibrionaceae</taxon>
        <taxon>Pyramidobacter</taxon>
    </lineage>
</organism>
<dbReference type="NCBIfam" id="TIGR01178">
    <property type="entry name" value="ade"/>
    <property type="match status" value="1"/>
</dbReference>
<dbReference type="InterPro" id="IPR006680">
    <property type="entry name" value="Amidohydro-rel"/>
</dbReference>
<dbReference type="Pfam" id="PF13382">
    <property type="entry name" value="Adenine_deam_C"/>
    <property type="match status" value="1"/>
</dbReference>
<dbReference type="HAMAP" id="MF_01518">
    <property type="entry name" value="Adenine_deamin"/>
    <property type="match status" value="1"/>
</dbReference>
<evidence type="ECO:0000256" key="1">
    <source>
        <dbReference type="ARBA" id="ARBA00006773"/>
    </source>
</evidence>
<dbReference type="SUPFAM" id="SSF51338">
    <property type="entry name" value="Composite domain of metallo-dependent hydrolases"/>
    <property type="match status" value="1"/>
</dbReference>
<comment type="similarity">
    <text evidence="1 6">Belongs to the metallo-dependent hydrolases superfamily. Adenine deaminase family.</text>
</comment>
<reference evidence="9 10" key="1">
    <citation type="submission" date="2019-08" db="EMBL/GenBank/DDBJ databases">
        <title>In-depth cultivation of the pig gut microbiome towards novel bacterial diversity and tailored functional studies.</title>
        <authorList>
            <person name="Wylensek D."/>
            <person name="Hitch T.C.A."/>
            <person name="Clavel T."/>
        </authorList>
    </citation>
    <scope>NUCLEOTIDE SEQUENCE [LARGE SCALE GENOMIC DNA]</scope>
    <source>
        <strain evidence="9 10">SM-530-WT-4B</strain>
    </source>
</reference>
<dbReference type="Gene3D" id="3.20.20.140">
    <property type="entry name" value="Metal-dependent hydrolases"/>
    <property type="match status" value="1"/>
</dbReference>
<dbReference type="GO" id="GO:0000034">
    <property type="term" value="F:adenine deaminase activity"/>
    <property type="evidence" value="ECO:0007669"/>
    <property type="project" value="UniProtKB-UniRule"/>
</dbReference>
<dbReference type="InterPro" id="IPR011059">
    <property type="entry name" value="Metal-dep_hydrolase_composite"/>
</dbReference>
<comment type="caution">
    <text evidence="9">The sequence shown here is derived from an EMBL/GenBank/DDBJ whole genome shotgun (WGS) entry which is preliminary data.</text>
</comment>
<dbReference type="InterPro" id="IPR032466">
    <property type="entry name" value="Metal_Hydrolase"/>
</dbReference>
<evidence type="ECO:0000313" key="9">
    <source>
        <dbReference type="EMBL" id="MST54696.1"/>
    </source>
</evidence>
<comment type="catalytic activity">
    <reaction evidence="5 6">
        <text>adenine + H2O + H(+) = hypoxanthine + NH4(+)</text>
        <dbReference type="Rhea" id="RHEA:23688"/>
        <dbReference type="ChEBI" id="CHEBI:15377"/>
        <dbReference type="ChEBI" id="CHEBI:15378"/>
        <dbReference type="ChEBI" id="CHEBI:16708"/>
        <dbReference type="ChEBI" id="CHEBI:17368"/>
        <dbReference type="ChEBI" id="CHEBI:28938"/>
        <dbReference type="EC" id="3.5.4.2"/>
    </reaction>
</comment>
<protein>
    <recommendedName>
        <fullName evidence="2 6">Adenine deaminase</fullName>
        <shortName evidence="6">Adenase</shortName>
        <shortName evidence="6">Adenine aminase</shortName>
        <ecNumber evidence="2 6">3.5.4.2</ecNumber>
    </recommendedName>
</protein>
<dbReference type="SUPFAM" id="SSF51556">
    <property type="entry name" value="Metallo-dependent hydrolases"/>
    <property type="match status" value="1"/>
</dbReference>
<dbReference type="GO" id="GO:0006146">
    <property type="term" value="P:adenine catabolic process"/>
    <property type="evidence" value="ECO:0007669"/>
    <property type="project" value="InterPro"/>
</dbReference>
<dbReference type="EMBL" id="VUNH01000001">
    <property type="protein sequence ID" value="MST54696.1"/>
    <property type="molecule type" value="Genomic_DNA"/>
</dbReference>
<feature type="domain" description="Amidohydrolase-related" evidence="7">
    <location>
        <begin position="64"/>
        <end position="346"/>
    </location>
</feature>
<evidence type="ECO:0000259" key="8">
    <source>
        <dbReference type="Pfam" id="PF13382"/>
    </source>
</evidence>
<keyword evidence="3 6" id="KW-0378">Hydrolase</keyword>
<feature type="domain" description="Adenine deaminase C-terminal" evidence="8">
    <location>
        <begin position="393"/>
        <end position="556"/>
    </location>
</feature>
<evidence type="ECO:0000256" key="2">
    <source>
        <dbReference type="ARBA" id="ARBA00012782"/>
    </source>
</evidence>
<name>A0A6L5Y8X8_9BACT</name>
<dbReference type="EC" id="3.5.4.2" evidence="2 6"/>
<evidence type="ECO:0000259" key="7">
    <source>
        <dbReference type="Pfam" id="PF01979"/>
    </source>
</evidence>
<sequence>MDYRKLTSQARGASPADCVIKNAKVPNLFSGEIEEADVAVSDGLVVGVGTGYRGREEFDAAGKFLVPGFIEAHCHIESTMLTPRGFAELVLPHGTTTVFADPHEIANTSSFEGLRFMREASDGLPVDIYLNAPSCVPASPFETPHEILEAGAIARMFAEGLCRGLGEMMNYPGVVGGDRGTWEKILASRGQARNGHAPCLTGKDLNAYLLSRCNSDHECSSYEEALDKLRRGCWVMLRQGATEHNLAALAPLVAEDERRASRCMLVSDDLSAAVLHDEGDLDRILRLAVKNGISPVSALRMVTLNPAEFNRIYDLGAIAPGYRADMALLDNLEDFNVLHVWKNGRTAAFPRRKPLRSASFPGVSGNGCTLTADDLKIPARGRLRVIAVVPGEVITRERIVDGAVVNGEFTACPSRDLAKMAVVNRNTAQRRIGRGFVAGLGLRRGALGSSVAHDAHNFSVAGMDDRSMLTAFEAIREKGGLVAADGSEVLFHLPLPIAGLMSDLPPEALLRDFSRLLDAAKKLGTPLPNPFMVLSFLSLSVIPSLKLTDHGYVDLAQGGLVPLSVQ</sequence>
<dbReference type="InterPro" id="IPR026912">
    <property type="entry name" value="Adenine_deam_C"/>
</dbReference>
<keyword evidence="10" id="KW-1185">Reference proteome</keyword>
<evidence type="ECO:0000256" key="6">
    <source>
        <dbReference type="HAMAP-Rule" id="MF_01518"/>
    </source>
</evidence>
<dbReference type="Gene3D" id="2.30.40.10">
    <property type="entry name" value="Urease, subunit C, domain 1"/>
    <property type="match status" value="1"/>
</dbReference>
<keyword evidence="4 6" id="KW-0464">Manganese</keyword>
<evidence type="ECO:0000313" key="10">
    <source>
        <dbReference type="Proteomes" id="UP000473699"/>
    </source>
</evidence>
<proteinExistence type="inferred from homology"/>
<comment type="cofactor">
    <cofactor evidence="6">
        <name>Mn(2+)</name>
        <dbReference type="ChEBI" id="CHEBI:29035"/>
    </cofactor>
</comment>
<dbReference type="RefSeq" id="WP_326830841.1">
    <property type="nucleotide sequence ID" value="NZ_VUNH01000001.1"/>
</dbReference>
<dbReference type="InterPro" id="IPR006679">
    <property type="entry name" value="Adenine_deam"/>
</dbReference>
<accession>A0A6L5Y8X8</accession>
<gene>
    <name evidence="6 9" type="primary">ade</name>
    <name evidence="9" type="ORF">FYJ74_01325</name>
</gene>
<evidence type="ECO:0000256" key="4">
    <source>
        <dbReference type="ARBA" id="ARBA00023211"/>
    </source>
</evidence>
<dbReference type="PANTHER" id="PTHR11113:SF2">
    <property type="entry name" value="ADENINE DEAMINASE"/>
    <property type="match status" value="1"/>
</dbReference>
<evidence type="ECO:0000256" key="5">
    <source>
        <dbReference type="ARBA" id="ARBA00047720"/>
    </source>
</evidence>
<evidence type="ECO:0000256" key="3">
    <source>
        <dbReference type="ARBA" id="ARBA00022801"/>
    </source>
</evidence>
<dbReference type="PANTHER" id="PTHR11113">
    <property type="entry name" value="N-ACETYLGLUCOSAMINE-6-PHOSPHATE DEACETYLASE"/>
    <property type="match status" value="1"/>
</dbReference>
<dbReference type="Proteomes" id="UP000473699">
    <property type="component" value="Unassembled WGS sequence"/>
</dbReference>
<dbReference type="Pfam" id="PF01979">
    <property type="entry name" value="Amidohydro_1"/>
    <property type="match status" value="1"/>
</dbReference>